<comment type="caution">
    <text evidence="2">The sequence shown here is derived from an EMBL/GenBank/DDBJ whole genome shotgun (WGS) entry which is preliminary data.</text>
</comment>
<reference evidence="2 3" key="1">
    <citation type="submission" date="2024-01" db="EMBL/GenBank/DDBJ databases">
        <authorList>
            <person name="Botero Cardona J."/>
        </authorList>
    </citation>
    <scope>NUCLEOTIDE SEQUENCE [LARGE SCALE GENOMIC DNA]</scope>
    <source>
        <strain evidence="2 3">LMG 33000</strain>
    </source>
</reference>
<keyword evidence="1" id="KW-0472">Membrane</keyword>
<name>A0ABM9N328_9LACO</name>
<keyword evidence="1" id="KW-0812">Transmembrane</keyword>
<sequence length="220" mass="25029">MNINRIDLKNEAKSKLKGKWGYAILLALIELIFAFIYGTGAESSVHQTGTYFGFAFIGGIIYSLIVFGTDFVLLDFFRNTEKKREPVLQFVRVYQEKGLFSGTLVIAILVYIWTYLWSLLLIVPGVIKGLAYSQAHFIYRDHLEAGEKIGYTQAVTESREMMDGHKWELFVLGFSFLGWILLGCITAGIAFIWVLPYIQLTTAGYYQKLKELQASDQYVA</sequence>
<dbReference type="RefSeq" id="WP_349641111.1">
    <property type="nucleotide sequence ID" value="NZ_CAWVOH010000001.1"/>
</dbReference>
<evidence type="ECO:0000256" key="1">
    <source>
        <dbReference type="SAM" id="Phobius"/>
    </source>
</evidence>
<dbReference type="EMBL" id="CAWVOH010000001">
    <property type="protein sequence ID" value="CAK8053547.1"/>
    <property type="molecule type" value="Genomic_DNA"/>
</dbReference>
<dbReference type="PANTHER" id="PTHR40076">
    <property type="entry name" value="MEMBRANE PROTEIN-RELATED"/>
    <property type="match status" value="1"/>
</dbReference>
<feature type="transmembrane region" description="Helical" evidence="1">
    <location>
        <begin position="20"/>
        <end position="39"/>
    </location>
</feature>
<keyword evidence="1" id="KW-1133">Transmembrane helix</keyword>
<feature type="transmembrane region" description="Helical" evidence="1">
    <location>
        <begin position="98"/>
        <end position="123"/>
    </location>
</feature>
<feature type="transmembrane region" description="Helical" evidence="1">
    <location>
        <begin position="169"/>
        <end position="198"/>
    </location>
</feature>
<dbReference type="PANTHER" id="PTHR40076:SF1">
    <property type="entry name" value="MEMBRANE PROTEIN"/>
    <property type="match status" value="1"/>
</dbReference>
<organism evidence="2 3">
    <name type="scientific">Eupransor demetentiae</name>
    <dbReference type="NCBI Taxonomy" id="3109584"/>
    <lineage>
        <taxon>Bacteria</taxon>
        <taxon>Bacillati</taxon>
        <taxon>Bacillota</taxon>
        <taxon>Bacilli</taxon>
        <taxon>Lactobacillales</taxon>
        <taxon>Lactobacillaceae</taxon>
        <taxon>Eupransor</taxon>
    </lineage>
</organism>
<protein>
    <submittedName>
        <fullName evidence="2">Uncharacterized membrane protein</fullName>
    </submittedName>
</protein>
<dbReference type="InterPro" id="IPR010380">
    <property type="entry name" value="DUF975"/>
</dbReference>
<accession>A0ABM9N328</accession>
<keyword evidence="3" id="KW-1185">Reference proteome</keyword>
<evidence type="ECO:0000313" key="2">
    <source>
        <dbReference type="EMBL" id="CAK8053547.1"/>
    </source>
</evidence>
<gene>
    <name evidence="2" type="ORF">R54876_GBNLAHCA_00103</name>
</gene>
<feature type="transmembrane region" description="Helical" evidence="1">
    <location>
        <begin position="51"/>
        <end position="77"/>
    </location>
</feature>
<dbReference type="Pfam" id="PF06161">
    <property type="entry name" value="DUF975"/>
    <property type="match status" value="1"/>
</dbReference>
<proteinExistence type="predicted"/>
<evidence type="ECO:0000313" key="3">
    <source>
        <dbReference type="Proteomes" id="UP001314241"/>
    </source>
</evidence>
<dbReference type="Proteomes" id="UP001314241">
    <property type="component" value="Unassembled WGS sequence"/>
</dbReference>